<accession>A0A4Q1BAL0</accession>
<keyword evidence="2" id="KW-1133">Transmembrane helix</keyword>
<feature type="compositionally biased region" description="Basic and acidic residues" evidence="1">
    <location>
        <begin position="347"/>
        <end position="356"/>
    </location>
</feature>
<dbReference type="PANTHER" id="PTHR33973">
    <property type="entry name" value="OS07G0153300 PROTEIN"/>
    <property type="match status" value="1"/>
</dbReference>
<dbReference type="InterPro" id="IPR010775">
    <property type="entry name" value="DUF1365"/>
</dbReference>
<dbReference type="EMBL" id="SDIL01000120">
    <property type="protein sequence ID" value="RXK35829.1"/>
    <property type="molecule type" value="Genomic_DNA"/>
</dbReference>
<proteinExistence type="predicted"/>
<gene>
    <name evidence="3" type="ORF">M231_06923</name>
</gene>
<evidence type="ECO:0008006" key="5">
    <source>
        <dbReference type="Google" id="ProtNLM"/>
    </source>
</evidence>
<dbReference type="VEuPathDB" id="FungiDB:TREMEDRAFT_34086"/>
<feature type="region of interest" description="Disordered" evidence="1">
    <location>
        <begin position="346"/>
        <end position="366"/>
    </location>
</feature>
<protein>
    <recommendedName>
        <fullName evidence="5">DUF1365 domain-containing protein</fullName>
    </recommendedName>
</protein>
<evidence type="ECO:0000313" key="3">
    <source>
        <dbReference type="EMBL" id="RXK35829.1"/>
    </source>
</evidence>
<keyword evidence="2" id="KW-0472">Membrane</keyword>
<name>A0A4Q1BAL0_TREME</name>
<keyword evidence="2" id="KW-0812">Transmembrane</keyword>
<dbReference type="STRING" id="5217.A0A4Q1BAL0"/>
<dbReference type="InParanoid" id="A0A4Q1BAL0"/>
<evidence type="ECO:0000256" key="2">
    <source>
        <dbReference type="SAM" id="Phobius"/>
    </source>
</evidence>
<dbReference type="Proteomes" id="UP000289152">
    <property type="component" value="Unassembled WGS sequence"/>
</dbReference>
<feature type="transmembrane region" description="Helical" evidence="2">
    <location>
        <begin position="6"/>
        <end position="24"/>
    </location>
</feature>
<dbReference type="OrthoDB" id="3340520at2759"/>
<sequence>MLLSPIIIYPLLPFLPLLIIFRIFHRRSKPNHTPLDQPQPLPSLLIRCNTSHSRVLPSTSSHSFSYPLLYVGIDIDALSNGSLNSPIFSHDRSLTVLGLRSNGYLFPGRETFREKLESLLSKHDVRKEMIGKVWLITMPSYLGFEGINPLSVWYVYTREGELGWVILEVHNTFGEKHAYVLKTSDAKVIPGKTEVEKIDKVEAVDTYYWCFPRTFHVSPFNNRNGFYELLLSNPFPLLSSDYSHGSVSPDSSHSNVQVTDSETRADQPRVDILLRLLTPNKKFKFQASLSSSPQHEPTSLSDPNILAILSILFRWPFELLSTTPRILCQAFKLQYHKKLAVYPRPQPMHEDSHEEWNPPQEDPGGVGTPLRGLGITRMEKIARYLIFTWAKQRSDETGIGITLRFSDIKEVVDFGLKIEGKGKAKVELHIRHPKAFLHLLTSPSAAHFLLLAPELSTTISDERLFLEFFAPEMISGYLGGLADHVRRRLFLFLASHSIFPPEPHIAVQTLHWYSSSTIWRQLVTLWVVVLTYLGYMLEERIFTALQVRFVPGREPWKIWERALGRTYEHEGKESITWLTTGSKNEGSLTYV</sequence>
<dbReference type="AlphaFoldDB" id="A0A4Q1BAL0"/>
<dbReference type="PANTHER" id="PTHR33973:SF4">
    <property type="entry name" value="OS07G0153300 PROTEIN"/>
    <property type="match status" value="1"/>
</dbReference>
<dbReference type="Pfam" id="PF07103">
    <property type="entry name" value="DUF1365"/>
    <property type="match status" value="1"/>
</dbReference>
<evidence type="ECO:0000313" key="4">
    <source>
        <dbReference type="Proteomes" id="UP000289152"/>
    </source>
</evidence>
<evidence type="ECO:0000256" key="1">
    <source>
        <dbReference type="SAM" id="MobiDB-lite"/>
    </source>
</evidence>
<organism evidence="3 4">
    <name type="scientific">Tremella mesenterica</name>
    <name type="common">Jelly fungus</name>
    <dbReference type="NCBI Taxonomy" id="5217"/>
    <lineage>
        <taxon>Eukaryota</taxon>
        <taxon>Fungi</taxon>
        <taxon>Dikarya</taxon>
        <taxon>Basidiomycota</taxon>
        <taxon>Agaricomycotina</taxon>
        <taxon>Tremellomycetes</taxon>
        <taxon>Tremellales</taxon>
        <taxon>Tremellaceae</taxon>
        <taxon>Tremella</taxon>
    </lineage>
</organism>
<keyword evidence="4" id="KW-1185">Reference proteome</keyword>
<reference evidence="3 4" key="1">
    <citation type="submission" date="2016-06" db="EMBL/GenBank/DDBJ databases">
        <title>Evolution of pathogenesis and genome organization in the Tremellales.</title>
        <authorList>
            <person name="Cuomo C."/>
            <person name="Litvintseva A."/>
            <person name="Heitman J."/>
            <person name="Chen Y."/>
            <person name="Sun S."/>
            <person name="Springer D."/>
            <person name="Dromer F."/>
            <person name="Young S."/>
            <person name="Zeng Q."/>
            <person name="Chapman S."/>
            <person name="Gujja S."/>
            <person name="Saif S."/>
            <person name="Birren B."/>
        </authorList>
    </citation>
    <scope>NUCLEOTIDE SEQUENCE [LARGE SCALE GENOMIC DNA]</scope>
    <source>
        <strain evidence="3 4">ATCC 28783</strain>
    </source>
</reference>
<comment type="caution">
    <text evidence="3">The sequence shown here is derived from an EMBL/GenBank/DDBJ whole genome shotgun (WGS) entry which is preliminary data.</text>
</comment>